<reference evidence="9 10" key="1">
    <citation type="submission" date="2018-06" db="EMBL/GenBank/DDBJ databases">
        <title>Comparative genomics of Brasilonema spp. strains.</title>
        <authorList>
            <person name="Alvarenga D.O."/>
            <person name="Fiore M.F."/>
            <person name="Varani A.M."/>
        </authorList>
    </citation>
    <scope>NUCLEOTIDE SEQUENCE [LARGE SCALE GENOMIC DNA]</scope>
    <source>
        <strain evidence="9 10">UFV-OR1</strain>
    </source>
</reference>
<dbReference type="PANTHER" id="PTHR42784:SF1">
    <property type="entry name" value="PYRANOSE 2-OXIDASE"/>
    <property type="match status" value="1"/>
</dbReference>
<gene>
    <name evidence="9" type="ORF">DP115_18565</name>
</gene>
<feature type="domain" description="FAD-dependent oxidoreductase 2 FAD-binding" evidence="7">
    <location>
        <begin position="122"/>
        <end position="157"/>
    </location>
</feature>
<evidence type="ECO:0000256" key="4">
    <source>
        <dbReference type="ARBA" id="ARBA00022827"/>
    </source>
</evidence>
<dbReference type="Gene3D" id="3.50.50.60">
    <property type="entry name" value="FAD/NAD(P)-binding domain"/>
    <property type="match status" value="2"/>
</dbReference>
<evidence type="ECO:0000256" key="2">
    <source>
        <dbReference type="ARBA" id="ARBA00010790"/>
    </source>
</evidence>
<comment type="cofactor">
    <cofactor evidence="1">
        <name>FAD</name>
        <dbReference type="ChEBI" id="CHEBI:57692"/>
    </cofactor>
</comment>
<name>A0ABX1MCK7_9CYAN</name>
<evidence type="ECO:0000313" key="10">
    <source>
        <dbReference type="Proteomes" id="UP000762253"/>
    </source>
</evidence>
<dbReference type="RefSeq" id="WP_169266251.1">
    <property type="nucleotide sequence ID" value="NZ_QMEC01000073.1"/>
</dbReference>
<evidence type="ECO:0000313" key="9">
    <source>
        <dbReference type="EMBL" id="NMF64664.1"/>
    </source>
</evidence>
<dbReference type="InterPro" id="IPR051473">
    <property type="entry name" value="P2Ox-like"/>
</dbReference>
<keyword evidence="5" id="KW-0560">Oxidoreductase</keyword>
<evidence type="ECO:0000256" key="3">
    <source>
        <dbReference type="ARBA" id="ARBA00022630"/>
    </source>
</evidence>
<sequence>MIFVELVTIAHIPPFCEVTLRTDKDGWQNNEIAGKYQNDRWIFELADPKYLTGFVCKFALNRQIWSNGGDFNIPGTDNERHTFYLREFGFGLPVQPVIELGQTQVKLFDIFPPNAPDRKSYDVIVIGSGMAGGVLADQLADNGLDTLVLEAGGVPLETHIANLPRPNFPREFRKHVWERWPQYQVINYDQPADGSENNYGGAQGFNLGGRSVFWGGFIPRMSSWELDFWPTRLKWDLEDRYYQLAEDLMGRSTAPTTYYTREIYRVLREQLPRYSHFDAPMAVRQNLTGANTIATGMFSTADLLLESSRTGGPAGFQNLTVRTHHQVIRIEPGEPCAVIAQDIISKEEKKFSAKFVVLACGCFESARLAKRSGIGNDLVGQGVTDHPIAFTHFSIPPSSPFYDRFGSVKVVSQPTEPHPGEDRIRDPFNILIELGADFNQGRYLDEDIFRENIAKRNMLCEIVFLTNTELLLGNQIEFNAGNNFRPIAKIKNPGLPNTVETRVREITNNILTALGGEVLDQGFGNGGLGGVAHEVGSLHMEVTDSNNIGKGTQQALQGVVDENGKFLDQEFVYACDLSIFPTSPAANPSLTAVALALRLNDHLVKLVRS</sequence>
<dbReference type="EMBL" id="QMEC01000073">
    <property type="protein sequence ID" value="NMF64664.1"/>
    <property type="molecule type" value="Genomic_DNA"/>
</dbReference>
<evidence type="ECO:0008006" key="11">
    <source>
        <dbReference type="Google" id="ProtNLM"/>
    </source>
</evidence>
<dbReference type="SUPFAM" id="SSF51905">
    <property type="entry name" value="FAD/NAD(P)-binding domain"/>
    <property type="match status" value="1"/>
</dbReference>
<dbReference type="InterPro" id="IPR000172">
    <property type="entry name" value="GMC_OxRdtase_N"/>
</dbReference>
<keyword evidence="3" id="KW-0285">Flavoprotein</keyword>
<accession>A0ABX1MCK7</accession>
<feature type="domain" description="Glucose-methanol-choline oxidoreductase C-terminal" evidence="8">
    <location>
        <begin position="554"/>
        <end position="596"/>
    </location>
</feature>
<comment type="caution">
    <text evidence="9">The sequence shown here is derived from an EMBL/GenBank/DDBJ whole genome shotgun (WGS) entry which is preliminary data.</text>
</comment>
<evidence type="ECO:0000259" key="8">
    <source>
        <dbReference type="Pfam" id="PF05199"/>
    </source>
</evidence>
<comment type="similarity">
    <text evidence="2">Belongs to the GMC oxidoreductase family.</text>
</comment>
<keyword evidence="10" id="KW-1185">Reference proteome</keyword>
<dbReference type="Proteomes" id="UP000762253">
    <property type="component" value="Unassembled WGS sequence"/>
</dbReference>
<evidence type="ECO:0000259" key="7">
    <source>
        <dbReference type="Pfam" id="PF00890"/>
    </source>
</evidence>
<dbReference type="Pfam" id="PF00732">
    <property type="entry name" value="GMC_oxred_N"/>
    <property type="match status" value="1"/>
</dbReference>
<evidence type="ECO:0000256" key="5">
    <source>
        <dbReference type="ARBA" id="ARBA00023002"/>
    </source>
</evidence>
<dbReference type="PANTHER" id="PTHR42784">
    <property type="entry name" value="PYRANOSE 2-OXIDASE"/>
    <property type="match status" value="1"/>
</dbReference>
<protein>
    <recommendedName>
        <fullName evidence="11">Glucose-methanol-choline oxidoreductase</fullName>
    </recommendedName>
</protein>
<dbReference type="InterPro" id="IPR036188">
    <property type="entry name" value="FAD/NAD-bd_sf"/>
</dbReference>
<dbReference type="InterPro" id="IPR007867">
    <property type="entry name" value="GMC_OxRtase_C"/>
</dbReference>
<feature type="domain" description="Glucose-methanol-choline oxidoreductase N-terminal" evidence="6">
    <location>
        <begin position="283"/>
        <end position="387"/>
    </location>
</feature>
<dbReference type="Pfam" id="PF05199">
    <property type="entry name" value="GMC_oxred_C"/>
    <property type="match status" value="1"/>
</dbReference>
<dbReference type="Pfam" id="PF00890">
    <property type="entry name" value="FAD_binding_2"/>
    <property type="match status" value="1"/>
</dbReference>
<keyword evidence="4" id="KW-0274">FAD</keyword>
<evidence type="ECO:0000259" key="6">
    <source>
        <dbReference type="Pfam" id="PF00732"/>
    </source>
</evidence>
<organism evidence="9 10">
    <name type="scientific">Brasilonema octagenarum UFV-OR1</name>
    <dbReference type="NCBI Taxonomy" id="417115"/>
    <lineage>
        <taxon>Bacteria</taxon>
        <taxon>Bacillati</taxon>
        <taxon>Cyanobacteriota</taxon>
        <taxon>Cyanophyceae</taxon>
        <taxon>Nostocales</taxon>
        <taxon>Scytonemataceae</taxon>
        <taxon>Brasilonema</taxon>
        <taxon>Octagenarum group</taxon>
    </lineage>
</organism>
<evidence type="ECO:0000256" key="1">
    <source>
        <dbReference type="ARBA" id="ARBA00001974"/>
    </source>
</evidence>
<dbReference type="InterPro" id="IPR003953">
    <property type="entry name" value="FAD-dep_OxRdtase_2_FAD-bd"/>
</dbReference>
<proteinExistence type="inferred from homology"/>